<sequence length="189" mass="21521">MAKKISKNSRAARQYDLTDLAPKELQNLPRAENTDLTNIMIRTAAKNESLLEAKIRKKKDSKNKVSKKDFEKKIAKSVKIMEKERLERALNITNRLDGKIAKSISRAKYVQSSRKAGWDSINASIKKELLVQALEAEEEEKKNEEAEKEGDIEVDEMYDSAKIETTTEVKPQSVEPQNLFALLPLDTDE</sequence>
<evidence type="ECO:0000256" key="6">
    <source>
        <dbReference type="ARBA" id="ARBA00023242"/>
    </source>
</evidence>
<feature type="region of interest" description="Disordered" evidence="7">
    <location>
        <begin position="136"/>
        <end position="156"/>
    </location>
</feature>
<evidence type="ECO:0000313" key="9">
    <source>
        <dbReference type="Proteomes" id="UP000054886"/>
    </source>
</evidence>
<dbReference type="InterPro" id="IPR022784">
    <property type="entry name" value="Ribosome_bgen_Alb1"/>
</dbReference>
<accession>A0A0W0DVM5</accession>
<reference evidence="8 9" key="1">
    <citation type="submission" date="2015-10" db="EMBL/GenBank/DDBJ databases">
        <title>Draft genomes sequences of Candida glabrata isolates 1A, 1B, 2A, 2B, 3A and 3B.</title>
        <authorList>
            <person name="Haavelsrud O.E."/>
            <person name="Gaustad P."/>
        </authorList>
    </citation>
    <scope>NUCLEOTIDE SEQUENCE [LARGE SCALE GENOMIC DNA]</scope>
    <source>
        <strain evidence="8">910700640</strain>
    </source>
</reference>
<dbReference type="VEuPathDB" id="FungiDB:CAGL0D00220g"/>
<dbReference type="PhylomeDB" id="A0A0W0DVM5"/>
<comment type="caution">
    <text evidence="8">The sequence shown here is derived from an EMBL/GenBank/DDBJ whole genome shotgun (WGS) entry which is preliminary data.</text>
</comment>
<dbReference type="VEuPathDB" id="FungiDB:GWK60_I00099"/>
<dbReference type="Proteomes" id="UP000054886">
    <property type="component" value="Unassembled WGS sequence"/>
</dbReference>
<dbReference type="OrthoDB" id="4068492at2759"/>
<dbReference type="VEuPathDB" id="FungiDB:GVI51_D00099"/>
<evidence type="ECO:0000256" key="1">
    <source>
        <dbReference type="ARBA" id="ARBA00004123"/>
    </source>
</evidence>
<evidence type="ECO:0000313" key="8">
    <source>
        <dbReference type="EMBL" id="KTA96704.1"/>
    </source>
</evidence>
<evidence type="ECO:0000256" key="2">
    <source>
        <dbReference type="ARBA" id="ARBA00004496"/>
    </source>
</evidence>
<protein>
    <submittedName>
        <fullName evidence="8">Shuttling pre-60S factor ECM1</fullName>
    </submittedName>
</protein>
<dbReference type="GO" id="GO:0005730">
    <property type="term" value="C:nucleolus"/>
    <property type="evidence" value="ECO:0007669"/>
    <property type="project" value="EnsemblFungi"/>
</dbReference>
<evidence type="ECO:0000256" key="7">
    <source>
        <dbReference type="SAM" id="MobiDB-lite"/>
    </source>
</evidence>
<dbReference type="InterPro" id="IPR053278">
    <property type="entry name" value="Pre-60S_factor_ECM1"/>
</dbReference>
<dbReference type="VEuPathDB" id="FungiDB:B1J91_D00220g"/>
<comment type="subcellular location">
    <subcellularLocation>
        <location evidence="2">Cytoplasm</location>
    </subcellularLocation>
    <subcellularLocation>
        <location evidence="1">Nucleus</location>
    </subcellularLocation>
</comment>
<name>A0A0W0DVM5_CANGB</name>
<keyword evidence="4" id="KW-0963">Cytoplasm</keyword>
<dbReference type="GO" id="GO:0030687">
    <property type="term" value="C:preribosome, large subunit precursor"/>
    <property type="evidence" value="ECO:0007669"/>
    <property type="project" value="EnsemblFungi"/>
</dbReference>
<dbReference type="AlphaFoldDB" id="A0A0W0DVM5"/>
<dbReference type="PANTHER" id="PTHR28280:SF1">
    <property type="entry name" value="SHUTTLING PRE-60S FACTOR ECM1"/>
    <property type="match status" value="1"/>
</dbReference>
<organism evidence="8 9">
    <name type="scientific">Candida glabrata</name>
    <name type="common">Yeast</name>
    <name type="synonym">Torulopsis glabrata</name>
    <dbReference type="NCBI Taxonomy" id="5478"/>
    <lineage>
        <taxon>Eukaryota</taxon>
        <taxon>Fungi</taxon>
        <taxon>Dikarya</taxon>
        <taxon>Ascomycota</taxon>
        <taxon>Saccharomycotina</taxon>
        <taxon>Saccharomycetes</taxon>
        <taxon>Saccharomycetales</taxon>
        <taxon>Saccharomycetaceae</taxon>
        <taxon>Nakaseomyces</taxon>
    </lineage>
</organism>
<keyword evidence="5" id="KW-0690">Ribosome biogenesis</keyword>
<dbReference type="EMBL" id="LLZZ01000169">
    <property type="protein sequence ID" value="KTA96704.1"/>
    <property type="molecule type" value="Genomic_DNA"/>
</dbReference>
<evidence type="ECO:0000256" key="4">
    <source>
        <dbReference type="ARBA" id="ARBA00022490"/>
    </source>
</evidence>
<keyword evidence="3" id="KW-0813">Transport</keyword>
<keyword evidence="6" id="KW-0539">Nucleus</keyword>
<dbReference type="PANTHER" id="PTHR28280">
    <property type="entry name" value="SHUTTLING PRE-60S FACTOR ECM1"/>
    <property type="match status" value="1"/>
</dbReference>
<dbReference type="VEuPathDB" id="FungiDB:GW608_I00099"/>
<dbReference type="Pfam" id="PF09135">
    <property type="entry name" value="Alb1"/>
    <property type="match status" value="1"/>
</dbReference>
<dbReference type="GO" id="GO:0000055">
    <property type="term" value="P:ribosomal large subunit export from nucleus"/>
    <property type="evidence" value="ECO:0007669"/>
    <property type="project" value="EnsemblFungi"/>
</dbReference>
<dbReference type="OMA" id="NTRKAGW"/>
<dbReference type="GO" id="GO:0005737">
    <property type="term" value="C:cytoplasm"/>
    <property type="evidence" value="ECO:0007669"/>
    <property type="project" value="UniProtKB-SubCell"/>
</dbReference>
<gene>
    <name evidence="8" type="ORF">AO440_003808</name>
</gene>
<proteinExistence type="predicted"/>
<evidence type="ECO:0000256" key="5">
    <source>
        <dbReference type="ARBA" id="ARBA00022517"/>
    </source>
</evidence>
<dbReference type="GO" id="GO:1990275">
    <property type="term" value="F:preribosome binding"/>
    <property type="evidence" value="ECO:0007669"/>
    <property type="project" value="EnsemblFungi"/>
</dbReference>
<evidence type="ECO:0000256" key="3">
    <source>
        <dbReference type="ARBA" id="ARBA00022448"/>
    </source>
</evidence>
<feature type="compositionally biased region" description="Basic and acidic residues" evidence="7">
    <location>
        <begin position="139"/>
        <end position="151"/>
    </location>
</feature>